<protein>
    <submittedName>
        <fullName evidence="2">Uncharacterized protein</fullName>
    </submittedName>
</protein>
<evidence type="ECO:0000256" key="1">
    <source>
        <dbReference type="SAM" id="MobiDB-lite"/>
    </source>
</evidence>
<keyword evidence="3" id="KW-1185">Reference proteome</keyword>
<feature type="region of interest" description="Disordered" evidence="1">
    <location>
        <begin position="29"/>
        <end position="82"/>
    </location>
</feature>
<dbReference type="Proteomes" id="UP001219525">
    <property type="component" value="Unassembled WGS sequence"/>
</dbReference>
<name>A0AAD6YVG9_9AGAR</name>
<accession>A0AAD6YVG9</accession>
<dbReference type="EMBL" id="JARJCW010000001">
    <property type="protein sequence ID" value="KAJ7230544.1"/>
    <property type="molecule type" value="Genomic_DNA"/>
</dbReference>
<gene>
    <name evidence="2" type="ORF">GGX14DRAFT_384471</name>
</gene>
<feature type="region of interest" description="Disordered" evidence="1">
    <location>
        <begin position="197"/>
        <end position="278"/>
    </location>
</feature>
<evidence type="ECO:0000313" key="2">
    <source>
        <dbReference type="EMBL" id="KAJ7230544.1"/>
    </source>
</evidence>
<evidence type="ECO:0000313" key="3">
    <source>
        <dbReference type="Proteomes" id="UP001219525"/>
    </source>
</evidence>
<sequence>MVDIPPPPHTPPRVSPIFTLASPFHFAITPQRARSPATKTSTPGRSPSSLPSSKRLPFRPRSPHTPQLTQPPRPRSSPPTLSRSKLCVDLDLPPAEVLDDPFGVLAWYLSEESAHRLSESGPYAVRTFFQEDFHIQASHDTFAKCLCHYFDNLHPWPQNLDCCEFGAMTVATILLNIFHELESVHLLIQDILQDSTSVASANPGGSQTSSSTQDSRANGKGESARQPGKSNEEKKQDGKRQGGGEGGDENRDGDEPGEGADKNRDGDEPGADKPRVQTWAKFFSGVDITAVAIPSRRTPPYNCQVLDTSAERATRRTACHAQALAFSEALFTHATIPLQPFIYAPGQPPSLGKGVLYHGTRRRFLKDFRTYGVDPRLKAHPNFFSAGPSFNLTNSPEQAISHALHGGPTNLSVDGTRLPGNALMVLAFEVHTDAIVGSARTKSIALEAPGEILNDEDTQWIAQNFAAGGGMNSDDDITETSELDWVIGPFLIVNLCLRRSKHATAVSNILAASIIFPRPASPTCSLSLLHPYLMVYKPHTPEVKVIALSALENGLDVALLRDSFTLNRRKPYAVGRPRSVPSPLREVLEQPRPSILNLDDYFSVVHHKTLPISTGNPLQNTREYSETSDTTA</sequence>
<proteinExistence type="predicted"/>
<organism evidence="2 3">
    <name type="scientific">Mycena pura</name>
    <dbReference type="NCBI Taxonomy" id="153505"/>
    <lineage>
        <taxon>Eukaryota</taxon>
        <taxon>Fungi</taxon>
        <taxon>Dikarya</taxon>
        <taxon>Basidiomycota</taxon>
        <taxon>Agaricomycotina</taxon>
        <taxon>Agaricomycetes</taxon>
        <taxon>Agaricomycetidae</taxon>
        <taxon>Agaricales</taxon>
        <taxon>Marasmiineae</taxon>
        <taxon>Mycenaceae</taxon>
        <taxon>Mycena</taxon>
    </lineage>
</organism>
<comment type="caution">
    <text evidence="2">The sequence shown here is derived from an EMBL/GenBank/DDBJ whole genome shotgun (WGS) entry which is preliminary data.</text>
</comment>
<feature type="region of interest" description="Disordered" evidence="1">
    <location>
        <begin position="613"/>
        <end position="632"/>
    </location>
</feature>
<reference evidence="2" key="1">
    <citation type="submission" date="2023-03" db="EMBL/GenBank/DDBJ databases">
        <title>Massive genome expansion in bonnet fungi (Mycena s.s.) driven by repeated elements and novel gene families across ecological guilds.</title>
        <authorList>
            <consortium name="Lawrence Berkeley National Laboratory"/>
            <person name="Harder C.B."/>
            <person name="Miyauchi S."/>
            <person name="Viragh M."/>
            <person name="Kuo A."/>
            <person name="Thoen E."/>
            <person name="Andreopoulos B."/>
            <person name="Lu D."/>
            <person name="Skrede I."/>
            <person name="Drula E."/>
            <person name="Henrissat B."/>
            <person name="Morin E."/>
            <person name="Kohler A."/>
            <person name="Barry K."/>
            <person name="LaButti K."/>
            <person name="Morin E."/>
            <person name="Salamov A."/>
            <person name="Lipzen A."/>
            <person name="Mereny Z."/>
            <person name="Hegedus B."/>
            <person name="Baldrian P."/>
            <person name="Stursova M."/>
            <person name="Weitz H."/>
            <person name="Taylor A."/>
            <person name="Grigoriev I.V."/>
            <person name="Nagy L.G."/>
            <person name="Martin F."/>
            <person name="Kauserud H."/>
        </authorList>
    </citation>
    <scope>NUCLEOTIDE SEQUENCE</scope>
    <source>
        <strain evidence="2">9144</strain>
    </source>
</reference>
<feature type="compositionally biased region" description="Basic and acidic residues" evidence="1">
    <location>
        <begin position="230"/>
        <end position="275"/>
    </location>
</feature>
<feature type="compositionally biased region" description="Low complexity" evidence="1">
    <location>
        <begin position="204"/>
        <end position="213"/>
    </location>
</feature>
<feature type="compositionally biased region" description="Low complexity" evidence="1">
    <location>
        <begin position="43"/>
        <end position="55"/>
    </location>
</feature>
<dbReference type="AlphaFoldDB" id="A0AAD6YVG9"/>